<feature type="chain" id="PRO_5037746982" description="Tat pathway signal sequence domain protein" evidence="2">
    <location>
        <begin position="26"/>
        <end position="245"/>
    </location>
</feature>
<feature type="region of interest" description="Disordered" evidence="1">
    <location>
        <begin position="26"/>
        <end position="47"/>
    </location>
</feature>
<protein>
    <recommendedName>
        <fullName evidence="5">Tat pathway signal sequence domain protein</fullName>
    </recommendedName>
</protein>
<dbReference type="RefSeq" id="WP_216939409.1">
    <property type="nucleotide sequence ID" value="NZ_CP077062.1"/>
</dbReference>
<dbReference type="Proteomes" id="UP000683575">
    <property type="component" value="Chromosome"/>
</dbReference>
<sequence>MQARRVVAGAVAALVAGLVPGSAVAGAQAGAPGSGAGPGSGSPEFDHPGRNVYFPLVPGTVSRYRGSADGEQLRETVTVTRRHRTIQGVRTTVVLDVLRRLDGSLAERTDDWYAIDDLGNVWYFGEATATYDRHGHLQDREGSWQSGVHGGRRGIVMPASPHPTNAYRQEFDRGTAEDQAWIVQRHLRVTVPFGVVEEGLRSFEWSRLEPNVLSAKIYAPGLGIVRERDVAGGDETFDLVSVTRH</sequence>
<reference evidence="3" key="1">
    <citation type="submission" date="2021-06" db="EMBL/GenBank/DDBJ databases">
        <title>Complete genome sequence of Nocardioides sp. G188.</title>
        <authorList>
            <person name="Im W.-T."/>
        </authorList>
    </citation>
    <scope>NUCLEOTIDE SEQUENCE</scope>
    <source>
        <strain evidence="3">G188</strain>
    </source>
</reference>
<feature type="signal peptide" evidence="2">
    <location>
        <begin position="1"/>
        <end position="25"/>
    </location>
</feature>
<keyword evidence="2" id="KW-0732">Signal</keyword>
<accession>A0A975SZ44</accession>
<organism evidence="3 4">
    <name type="scientific">Nocardioides panacis</name>
    <dbReference type="NCBI Taxonomy" id="2849501"/>
    <lineage>
        <taxon>Bacteria</taxon>
        <taxon>Bacillati</taxon>
        <taxon>Actinomycetota</taxon>
        <taxon>Actinomycetes</taxon>
        <taxon>Propionibacteriales</taxon>
        <taxon>Nocardioidaceae</taxon>
        <taxon>Nocardioides</taxon>
    </lineage>
</organism>
<evidence type="ECO:0000256" key="2">
    <source>
        <dbReference type="SAM" id="SignalP"/>
    </source>
</evidence>
<dbReference type="KEGG" id="nps:KRR39_21415"/>
<evidence type="ECO:0008006" key="5">
    <source>
        <dbReference type="Google" id="ProtNLM"/>
    </source>
</evidence>
<evidence type="ECO:0000256" key="1">
    <source>
        <dbReference type="SAM" id="MobiDB-lite"/>
    </source>
</evidence>
<keyword evidence="4" id="KW-1185">Reference proteome</keyword>
<evidence type="ECO:0000313" key="3">
    <source>
        <dbReference type="EMBL" id="QWZ07899.1"/>
    </source>
</evidence>
<name>A0A975SZ44_9ACTN</name>
<dbReference type="EMBL" id="CP077062">
    <property type="protein sequence ID" value="QWZ07899.1"/>
    <property type="molecule type" value="Genomic_DNA"/>
</dbReference>
<evidence type="ECO:0000313" key="4">
    <source>
        <dbReference type="Proteomes" id="UP000683575"/>
    </source>
</evidence>
<proteinExistence type="predicted"/>
<gene>
    <name evidence="3" type="ORF">KRR39_21415</name>
</gene>
<dbReference type="AlphaFoldDB" id="A0A975SZ44"/>